<evidence type="ECO:0000256" key="2">
    <source>
        <dbReference type="ARBA" id="ARBA00022669"/>
    </source>
</evidence>
<dbReference type="SMART" id="SM00495">
    <property type="entry name" value="ChtBD3"/>
    <property type="match status" value="1"/>
</dbReference>
<sequence>MKNLQRHRGDLIKWALAVAFLLPALGWTHGAVDTPIARQVKCQKDGGYWSSQDGSSIKDKGCRGAALVFETPDKWAYQFQQWNEVAHLIKAPGYNDPETVKREVPDGKLCSAGDDKKDGLNRVSADWYRTDVIPENGKMDVRIIGTAPHVPSFAKVFLTKPGFDPTTAPLTWDKLTLIHTEQLTVARQDWGSSPPAISGASGYFQFEVPVPSEQSGKATLFVQWQRIDPAGEGFYNCSDINIVGASIPEEWYELGQFIDPVMGDLKAGDKVHFRILDNSPQAKEVIDLTLPITASNLDANIWGKQLSDRINPAVAKVGEKNGGRIEFNLTRPGANAVYTLEKGYSQAMAIVRGEDPGPVDPAPPVARISGPATLKSGQAFTFSGVSSSGSNGPLEYEWAVPGMRQPKNEPTVSGNAESVSQTTTFTARLSVTDQQNGKTGEATFDFTVTPGSGGDYPAYVEGTDYKAGDIVTNEGKNFKCKPHPYTGWCAGPARAYAPGTGSDWTQAWDLVQ</sequence>
<evidence type="ECO:0000259" key="4">
    <source>
        <dbReference type="SMART" id="SM00495"/>
    </source>
</evidence>
<dbReference type="Gene3D" id="2.60.40.10">
    <property type="entry name" value="Immunoglobulins"/>
    <property type="match status" value="1"/>
</dbReference>
<dbReference type="CDD" id="cd12214">
    <property type="entry name" value="ChiA1_BD"/>
    <property type="match status" value="1"/>
</dbReference>
<evidence type="ECO:0000313" key="5">
    <source>
        <dbReference type="EMBL" id="KPG77059.1"/>
    </source>
</evidence>
<proteinExistence type="predicted"/>
<organism evidence="5 6">
    <name type="scientific">Pseudomonas libanensis</name>
    <dbReference type="NCBI Taxonomy" id="75588"/>
    <lineage>
        <taxon>Bacteria</taxon>
        <taxon>Pseudomonadati</taxon>
        <taxon>Pseudomonadota</taxon>
        <taxon>Gammaproteobacteria</taxon>
        <taxon>Pseudomonadales</taxon>
        <taxon>Pseudomonadaceae</taxon>
        <taxon>Pseudomonas</taxon>
    </lineage>
</organism>
<comment type="caution">
    <text evidence="5">The sequence shown here is derived from an EMBL/GenBank/DDBJ whole genome shotgun (WGS) entry which is preliminary data.</text>
</comment>
<accession>A0ABR5MCI2</accession>
<evidence type="ECO:0000256" key="3">
    <source>
        <dbReference type="ARBA" id="ARBA00022729"/>
    </source>
</evidence>
<keyword evidence="6" id="KW-1185">Reference proteome</keyword>
<dbReference type="Gene3D" id="2.70.50.50">
    <property type="entry name" value="chitin-binding protein cbp21"/>
    <property type="match status" value="1"/>
</dbReference>
<dbReference type="InterPro" id="IPR014756">
    <property type="entry name" value="Ig_E-set"/>
</dbReference>
<dbReference type="InterPro" id="IPR004302">
    <property type="entry name" value="Cellulose/chitin-bd_N"/>
</dbReference>
<dbReference type="Gene3D" id="3.30.70.2150">
    <property type="match status" value="1"/>
</dbReference>
<dbReference type="Pfam" id="PF03067">
    <property type="entry name" value="LPMO_10"/>
    <property type="match status" value="1"/>
</dbReference>
<dbReference type="InterPro" id="IPR013783">
    <property type="entry name" value="Ig-like_fold"/>
</dbReference>
<dbReference type="Pfam" id="PF18416">
    <property type="entry name" value="GbpA_2"/>
    <property type="match status" value="1"/>
</dbReference>
<keyword evidence="1" id="KW-0964">Secreted</keyword>
<gene>
    <name evidence="5" type="ORF">AEQ48_01655</name>
</gene>
<evidence type="ECO:0000313" key="6">
    <source>
        <dbReference type="Proteomes" id="UP000037820"/>
    </source>
</evidence>
<name>A0ABR5MCI2_9PSED</name>
<dbReference type="PANTHER" id="PTHR34823:SF1">
    <property type="entry name" value="CHITIN-BINDING TYPE-4 DOMAIN-CONTAINING PROTEIN"/>
    <property type="match status" value="1"/>
</dbReference>
<protein>
    <submittedName>
        <fullName evidence="5">Chitin-binding protein</fullName>
    </submittedName>
</protein>
<dbReference type="RefSeq" id="WP_056846918.1">
    <property type="nucleotide sequence ID" value="NZ_LHOY01000005.1"/>
</dbReference>
<dbReference type="EMBL" id="LHOY01000005">
    <property type="protein sequence ID" value="KPG77059.1"/>
    <property type="molecule type" value="Genomic_DNA"/>
</dbReference>
<dbReference type="InterPro" id="IPR041029">
    <property type="entry name" value="GbpA_2"/>
</dbReference>
<dbReference type="Proteomes" id="UP000037820">
    <property type="component" value="Unassembled WGS sequence"/>
</dbReference>
<feature type="domain" description="Chitin-binding type-3" evidence="4">
    <location>
        <begin position="456"/>
        <end position="507"/>
    </location>
</feature>
<keyword evidence="3" id="KW-0732">Signal</keyword>
<dbReference type="SUPFAM" id="SSF81296">
    <property type="entry name" value="E set domains"/>
    <property type="match status" value="1"/>
</dbReference>
<dbReference type="PANTHER" id="PTHR34823">
    <property type="entry name" value="GLCNAC-BINDING PROTEIN A"/>
    <property type="match status" value="1"/>
</dbReference>
<dbReference type="InterPro" id="IPR051024">
    <property type="entry name" value="GlcNAc_Chitin_IntDeg"/>
</dbReference>
<reference evidence="5 6" key="1">
    <citation type="submission" date="2015-07" db="EMBL/GenBank/DDBJ databases">
        <title>Whole genome sequencing of endophytes isolated from poison ivy (Toxicodendron radicans).</title>
        <authorList>
            <person name="Tran P.N."/>
            <person name="Lee Y.P."/>
            <person name="Gan H.M."/>
            <person name="Savka M.A."/>
        </authorList>
    </citation>
    <scope>NUCLEOTIDE SEQUENCE [LARGE SCALE GENOMIC DNA]</scope>
    <source>
        <strain evidence="5 6">RIT-PI-g</strain>
    </source>
</reference>
<dbReference type="InterPro" id="IPR003610">
    <property type="entry name" value="CBM5/12"/>
</dbReference>
<keyword evidence="2" id="KW-0147">Chitin-binding</keyword>
<evidence type="ECO:0000256" key="1">
    <source>
        <dbReference type="ARBA" id="ARBA00022525"/>
    </source>
</evidence>